<reference evidence="1" key="4">
    <citation type="submission" date="2019-03" db="UniProtKB">
        <authorList>
            <consortium name="EnsemblPlants"/>
        </authorList>
    </citation>
    <scope>IDENTIFICATION</scope>
</reference>
<organism evidence="1 2">
    <name type="scientific">Aegilops tauschii subsp. strangulata</name>
    <name type="common">Goatgrass</name>
    <dbReference type="NCBI Taxonomy" id="200361"/>
    <lineage>
        <taxon>Eukaryota</taxon>
        <taxon>Viridiplantae</taxon>
        <taxon>Streptophyta</taxon>
        <taxon>Embryophyta</taxon>
        <taxon>Tracheophyta</taxon>
        <taxon>Spermatophyta</taxon>
        <taxon>Magnoliopsida</taxon>
        <taxon>Liliopsida</taxon>
        <taxon>Poales</taxon>
        <taxon>Poaceae</taxon>
        <taxon>BOP clade</taxon>
        <taxon>Pooideae</taxon>
        <taxon>Triticodae</taxon>
        <taxon>Triticeae</taxon>
        <taxon>Triticinae</taxon>
        <taxon>Aegilops</taxon>
    </lineage>
</organism>
<reference evidence="2" key="1">
    <citation type="journal article" date="2014" name="Science">
        <title>Ancient hybridizations among the ancestral genomes of bread wheat.</title>
        <authorList>
            <consortium name="International Wheat Genome Sequencing Consortium,"/>
            <person name="Marcussen T."/>
            <person name="Sandve S.R."/>
            <person name="Heier L."/>
            <person name="Spannagl M."/>
            <person name="Pfeifer M."/>
            <person name="Jakobsen K.S."/>
            <person name="Wulff B.B."/>
            <person name="Steuernagel B."/>
            <person name="Mayer K.F."/>
            <person name="Olsen O.A."/>
        </authorList>
    </citation>
    <scope>NUCLEOTIDE SEQUENCE [LARGE SCALE GENOMIC DNA]</scope>
    <source>
        <strain evidence="2">cv. AL8/78</strain>
    </source>
</reference>
<evidence type="ECO:0000313" key="2">
    <source>
        <dbReference type="Proteomes" id="UP000015105"/>
    </source>
</evidence>
<reference evidence="1" key="3">
    <citation type="journal article" date="2017" name="Nature">
        <title>Genome sequence of the progenitor of the wheat D genome Aegilops tauschii.</title>
        <authorList>
            <person name="Luo M.C."/>
            <person name="Gu Y.Q."/>
            <person name="Puiu D."/>
            <person name="Wang H."/>
            <person name="Twardziok S.O."/>
            <person name="Deal K.R."/>
            <person name="Huo N."/>
            <person name="Zhu T."/>
            <person name="Wang L."/>
            <person name="Wang Y."/>
            <person name="McGuire P.E."/>
            <person name="Liu S."/>
            <person name="Long H."/>
            <person name="Ramasamy R.K."/>
            <person name="Rodriguez J.C."/>
            <person name="Van S.L."/>
            <person name="Yuan L."/>
            <person name="Wang Z."/>
            <person name="Xia Z."/>
            <person name="Xiao L."/>
            <person name="Anderson O.D."/>
            <person name="Ouyang S."/>
            <person name="Liang Y."/>
            <person name="Zimin A.V."/>
            <person name="Pertea G."/>
            <person name="Qi P."/>
            <person name="Bennetzen J.L."/>
            <person name="Dai X."/>
            <person name="Dawson M.W."/>
            <person name="Muller H.G."/>
            <person name="Kugler K."/>
            <person name="Rivarola-Duarte L."/>
            <person name="Spannagl M."/>
            <person name="Mayer K.F.X."/>
            <person name="Lu F.H."/>
            <person name="Bevan M.W."/>
            <person name="Leroy P."/>
            <person name="Li P."/>
            <person name="You F.M."/>
            <person name="Sun Q."/>
            <person name="Liu Z."/>
            <person name="Lyons E."/>
            <person name="Wicker T."/>
            <person name="Salzberg S.L."/>
            <person name="Devos K.M."/>
            <person name="Dvorak J."/>
        </authorList>
    </citation>
    <scope>NUCLEOTIDE SEQUENCE [LARGE SCALE GENOMIC DNA]</scope>
    <source>
        <strain evidence="1">cv. AL8/78</strain>
    </source>
</reference>
<dbReference type="PANTHER" id="PTHR46238">
    <property type="entry name" value="REVERSE TRANSCRIPTASE DOMAIN-CONTAINING PROTEIN"/>
    <property type="match status" value="1"/>
</dbReference>
<dbReference type="Proteomes" id="UP000015105">
    <property type="component" value="Chromosome 5D"/>
</dbReference>
<reference evidence="2" key="2">
    <citation type="journal article" date="2017" name="Nat. Plants">
        <title>The Aegilops tauschii genome reveals multiple impacts of transposons.</title>
        <authorList>
            <person name="Zhao G."/>
            <person name="Zou C."/>
            <person name="Li K."/>
            <person name="Wang K."/>
            <person name="Li T."/>
            <person name="Gao L."/>
            <person name="Zhang X."/>
            <person name="Wang H."/>
            <person name="Yang Z."/>
            <person name="Liu X."/>
            <person name="Jiang W."/>
            <person name="Mao L."/>
            <person name="Kong X."/>
            <person name="Jiao Y."/>
            <person name="Jia J."/>
        </authorList>
    </citation>
    <scope>NUCLEOTIDE SEQUENCE [LARGE SCALE GENOMIC DNA]</scope>
    <source>
        <strain evidence="2">cv. AL8/78</strain>
    </source>
</reference>
<dbReference type="EnsemblPlants" id="AET5Gv20281600.20">
    <property type="protein sequence ID" value="AET5Gv20281600.20"/>
    <property type="gene ID" value="AET5Gv20281600"/>
</dbReference>
<dbReference type="Gramene" id="AET5Gv20281600.20">
    <property type="protein sequence ID" value="AET5Gv20281600.20"/>
    <property type="gene ID" value="AET5Gv20281600"/>
</dbReference>
<name>A0A453K4B1_AEGTS</name>
<dbReference type="PANTHER" id="PTHR46238:SF11">
    <property type="entry name" value="AGAMOUS-LIKE MADS-BOX PROTEIN AGL16"/>
    <property type="match status" value="1"/>
</dbReference>
<dbReference type="AlphaFoldDB" id="A0A453K4B1"/>
<sequence>MKWRQSFCRSRDESAIKAKRQVGRRFAILYGTECWPTKSRHVQQLGVMEMRMLRWMYGHTRNDRAWNDDIRDRVGVTLIEEKLVQHRV</sequence>
<reference evidence="1" key="5">
    <citation type="journal article" date="2021" name="G3 (Bethesda)">
        <title>Aegilops tauschii genome assembly Aet v5.0 features greater sequence contiguity and improved annotation.</title>
        <authorList>
            <person name="Wang L."/>
            <person name="Zhu T."/>
            <person name="Rodriguez J.C."/>
            <person name="Deal K.R."/>
            <person name="Dubcovsky J."/>
            <person name="McGuire P.E."/>
            <person name="Lux T."/>
            <person name="Spannagl M."/>
            <person name="Mayer K.F.X."/>
            <person name="Baldrich P."/>
            <person name="Meyers B.C."/>
            <person name="Huo N."/>
            <person name="Gu Y.Q."/>
            <person name="Zhou H."/>
            <person name="Devos K.M."/>
            <person name="Bennetzen J.L."/>
            <person name="Unver T."/>
            <person name="Budak H."/>
            <person name="Gulick P.J."/>
            <person name="Galiba G."/>
            <person name="Kalapos B."/>
            <person name="Nelson D.R."/>
            <person name="Li P."/>
            <person name="You F.M."/>
            <person name="Luo M.C."/>
            <person name="Dvorak J."/>
        </authorList>
    </citation>
    <scope>NUCLEOTIDE SEQUENCE [LARGE SCALE GENOMIC DNA]</scope>
    <source>
        <strain evidence="1">cv. AL8/78</strain>
    </source>
</reference>
<accession>A0A453K4B1</accession>
<proteinExistence type="predicted"/>
<keyword evidence="2" id="KW-1185">Reference proteome</keyword>
<protein>
    <submittedName>
        <fullName evidence="1">Uncharacterized protein</fullName>
    </submittedName>
</protein>
<evidence type="ECO:0000313" key="1">
    <source>
        <dbReference type="EnsemblPlants" id="AET5Gv20281600.20"/>
    </source>
</evidence>